<proteinExistence type="inferred from homology"/>
<dbReference type="AlphaFoldDB" id="A0A0J1AYZ9"/>
<dbReference type="OrthoDB" id="1933717at2759"/>
<dbReference type="SMART" id="SM00822">
    <property type="entry name" value="PKS_KR"/>
    <property type="match status" value="1"/>
</dbReference>
<feature type="domain" description="Ketoreductase" evidence="5">
    <location>
        <begin position="1"/>
        <end position="191"/>
    </location>
</feature>
<dbReference type="PROSITE" id="PS00061">
    <property type="entry name" value="ADH_SHORT"/>
    <property type="match status" value="1"/>
</dbReference>
<evidence type="ECO:0000256" key="4">
    <source>
        <dbReference type="RuleBase" id="RU000363"/>
    </source>
</evidence>
<gene>
    <name evidence="6" type="ORF">CC85DRAFT_229161</name>
</gene>
<dbReference type="InterPro" id="IPR020904">
    <property type="entry name" value="Sc_DH/Rdtase_CS"/>
</dbReference>
<dbReference type="Proteomes" id="UP000053611">
    <property type="component" value="Unassembled WGS sequence"/>
</dbReference>
<dbReference type="PANTHER" id="PTHR43669:SF3">
    <property type="entry name" value="ALCOHOL DEHYDROGENASE, PUTATIVE (AFU_ORTHOLOGUE AFUA_3G03445)-RELATED"/>
    <property type="match status" value="1"/>
</dbReference>
<dbReference type="InterPro" id="IPR036291">
    <property type="entry name" value="NAD(P)-bd_dom_sf"/>
</dbReference>
<dbReference type="InterPro" id="IPR057326">
    <property type="entry name" value="KR_dom"/>
</dbReference>
<sequence length="245" mass="25482">QVILITGASGGIGRACAIALSEAYPKCVLVLSGRRADALRETADACTGPTEIAVGDVSKDEDVASMFEMVTKKYGRLDVLFNNAGVDLLPSTPLEDADMATFRRALDINIMGAVLCTAAAIRLMRTHGGGRIVNNGSIASSAPRPNAAAYTVSKHAVLGLSRSTSLDGRKFGITCTQLDIGNAATDMISHAARGATQADGSVRPEPMMRVENVAKTLVFLAGLGADADVMRMEILAAGMPFIGRG</sequence>
<evidence type="ECO:0000256" key="3">
    <source>
        <dbReference type="ARBA" id="ARBA00023002"/>
    </source>
</evidence>
<evidence type="ECO:0000256" key="2">
    <source>
        <dbReference type="ARBA" id="ARBA00022857"/>
    </source>
</evidence>
<dbReference type="STRING" id="879819.A0A0J1AYZ9"/>
<feature type="non-terminal residue" evidence="6">
    <location>
        <position position="245"/>
    </location>
</feature>
<dbReference type="GO" id="GO:0016491">
    <property type="term" value="F:oxidoreductase activity"/>
    <property type="evidence" value="ECO:0007669"/>
    <property type="project" value="UniProtKB-KW"/>
</dbReference>
<protein>
    <submittedName>
        <fullName evidence="6">NAD(P)-binding protein</fullName>
    </submittedName>
</protein>
<dbReference type="InterPro" id="IPR002347">
    <property type="entry name" value="SDR_fam"/>
</dbReference>
<keyword evidence="3" id="KW-0560">Oxidoreductase</keyword>
<comment type="similarity">
    <text evidence="1 4">Belongs to the short-chain dehydrogenases/reductases (SDR) family.</text>
</comment>
<evidence type="ECO:0000259" key="5">
    <source>
        <dbReference type="SMART" id="SM00822"/>
    </source>
</evidence>
<organism evidence="6 7">
    <name type="scientific">Cutaneotrichosporon oleaginosum</name>
    <dbReference type="NCBI Taxonomy" id="879819"/>
    <lineage>
        <taxon>Eukaryota</taxon>
        <taxon>Fungi</taxon>
        <taxon>Dikarya</taxon>
        <taxon>Basidiomycota</taxon>
        <taxon>Agaricomycotina</taxon>
        <taxon>Tremellomycetes</taxon>
        <taxon>Trichosporonales</taxon>
        <taxon>Trichosporonaceae</taxon>
        <taxon>Cutaneotrichosporon</taxon>
    </lineage>
</organism>
<feature type="non-terminal residue" evidence="6">
    <location>
        <position position="1"/>
    </location>
</feature>
<evidence type="ECO:0000313" key="6">
    <source>
        <dbReference type="EMBL" id="KLT40554.1"/>
    </source>
</evidence>
<name>A0A0J1AYZ9_9TREE</name>
<keyword evidence="2" id="KW-0521">NADP</keyword>
<evidence type="ECO:0000256" key="1">
    <source>
        <dbReference type="ARBA" id="ARBA00006484"/>
    </source>
</evidence>
<dbReference type="Gene3D" id="3.40.50.720">
    <property type="entry name" value="NAD(P)-binding Rossmann-like Domain"/>
    <property type="match status" value="1"/>
</dbReference>
<accession>A0A0J1AYZ9</accession>
<keyword evidence="7" id="KW-1185">Reference proteome</keyword>
<dbReference type="PANTHER" id="PTHR43669">
    <property type="entry name" value="5-KETO-D-GLUCONATE 5-REDUCTASE"/>
    <property type="match status" value="1"/>
</dbReference>
<dbReference type="EMBL" id="KQ087233">
    <property type="protein sequence ID" value="KLT40554.1"/>
    <property type="molecule type" value="Genomic_DNA"/>
</dbReference>
<dbReference type="Pfam" id="PF00106">
    <property type="entry name" value="adh_short"/>
    <property type="match status" value="1"/>
</dbReference>
<dbReference type="CDD" id="cd05233">
    <property type="entry name" value="SDR_c"/>
    <property type="match status" value="1"/>
</dbReference>
<dbReference type="FunFam" id="3.40.50.720:FF:000084">
    <property type="entry name" value="Short-chain dehydrogenase reductase"/>
    <property type="match status" value="1"/>
</dbReference>
<evidence type="ECO:0000313" key="7">
    <source>
        <dbReference type="Proteomes" id="UP000053611"/>
    </source>
</evidence>
<dbReference type="PRINTS" id="PR00080">
    <property type="entry name" value="SDRFAMILY"/>
</dbReference>
<reference evidence="6 7" key="1">
    <citation type="submission" date="2015-03" db="EMBL/GenBank/DDBJ databases">
        <title>Genomics and transcriptomics of the oil-accumulating basidiomycete yeast T. oleaginosus allow insights into substrate utilization and the diverse evolutionary trajectories of mating systems in fungi.</title>
        <authorList>
            <consortium name="DOE Joint Genome Institute"/>
            <person name="Kourist R."/>
            <person name="Kracht O."/>
            <person name="Bracharz F."/>
            <person name="Lipzen A."/>
            <person name="Nolan M."/>
            <person name="Ohm R."/>
            <person name="Grigoriev I."/>
            <person name="Sun S."/>
            <person name="Heitman J."/>
            <person name="Bruck T."/>
            <person name="Nowrousian M."/>
        </authorList>
    </citation>
    <scope>NUCLEOTIDE SEQUENCE [LARGE SCALE GENOMIC DNA]</scope>
    <source>
        <strain evidence="6 7">IBC0246</strain>
    </source>
</reference>
<dbReference type="SUPFAM" id="SSF51735">
    <property type="entry name" value="NAD(P)-binding Rossmann-fold domains"/>
    <property type="match status" value="1"/>
</dbReference>
<dbReference type="PRINTS" id="PR00081">
    <property type="entry name" value="GDHRDH"/>
</dbReference>
<dbReference type="GeneID" id="28980629"/>